<accession>A0ACD4NX07</accession>
<reference evidence="1" key="1">
    <citation type="submission" date="2022-11" db="EMBL/GenBank/DDBJ databases">
        <title>beta-Carotene-producing bacterium, Jeongeuplla avenae sp. nov., alleviates the salt stress of Arabidopsis seedlings.</title>
        <authorList>
            <person name="Jiang L."/>
            <person name="Lee J."/>
        </authorList>
    </citation>
    <scope>NUCLEOTIDE SEQUENCE</scope>
    <source>
        <strain evidence="1">DY_R2A_6</strain>
    </source>
</reference>
<evidence type="ECO:0000313" key="2">
    <source>
        <dbReference type="Proteomes" id="UP001163223"/>
    </source>
</evidence>
<evidence type="ECO:0000313" key="1">
    <source>
        <dbReference type="EMBL" id="WAJ31516.1"/>
    </source>
</evidence>
<protein>
    <submittedName>
        <fullName evidence="1">DUF2460 domain-containing protein</fullName>
    </submittedName>
</protein>
<keyword evidence="2" id="KW-1185">Reference proteome</keyword>
<dbReference type="Proteomes" id="UP001163223">
    <property type="component" value="Chromosome"/>
</dbReference>
<dbReference type="EMBL" id="CP113520">
    <property type="protein sequence ID" value="WAJ31516.1"/>
    <property type="molecule type" value="Genomic_DNA"/>
</dbReference>
<proteinExistence type="predicted"/>
<name>A0ACD4NX07_9HYPH</name>
<organism evidence="1 2">
    <name type="scientific">Antarcticirhabdus aurantiaca</name>
    <dbReference type="NCBI Taxonomy" id="2606717"/>
    <lineage>
        <taxon>Bacteria</taxon>
        <taxon>Pseudomonadati</taxon>
        <taxon>Pseudomonadota</taxon>
        <taxon>Alphaproteobacteria</taxon>
        <taxon>Hyphomicrobiales</taxon>
        <taxon>Aurantimonadaceae</taxon>
        <taxon>Antarcticirhabdus</taxon>
    </lineage>
</organism>
<gene>
    <name evidence="1" type="ORF">OXU80_17720</name>
</gene>
<sequence length="210" mass="22535">MASFSDERFPLAVAFGASGGPERRTEIVRLSSGHEVRNGRHRHSWRRFDAASGVRSLSDLRAVVEFFEARRGRLVAFRFRDPLDWRSSGEGRLATPTDQPIGVGDGARHTFQLAKTYGAGADAYVRPIGKPVPGTVQVAVDGVDLMGSGFAVDARTGVVTLDLAPKAGAAVTAGFEFDVPVRFDTDAIQVSVQAFEAGEIPSIPLVEVRP</sequence>